<protein>
    <submittedName>
        <fullName evidence="1">Uncharacterized protein</fullName>
    </submittedName>
</protein>
<reference evidence="1 2" key="1">
    <citation type="submission" date="2014-12" db="EMBL/GenBank/DDBJ databases">
        <title>Complete genome sequences of three Vibrio cholerae specific bacteriophages.</title>
        <authorList>
            <person name="Bhandare S.G."/>
            <person name="Warry A."/>
            <person name="Emes R.D."/>
            <person name="Hooton S.P.T."/>
            <person name="Barrow P.A."/>
            <person name="Atterbury R.J."/>
        </authorList>
    </citation>
    <scope>NUCLEOTIDE SEQUENCE [LARGE SCALE GENOMIC DNA]</scope>
</reference>
<dbReference type="OrthoDB" id="35967at10239"/>
<dbReference type="EMBL" id="KP280062">
    <property type="protein sequence ID" value="AJF40706.1"/>
    <property type="molecule type" value="Genomic_DNA"/>
</dbReference>
<evidence type="ECO:0000313" key="1">
    <source>
        <dbReference type="EMBL" id="AJF40706.1"/>
    </source>
</evidence>
<dbReference type="Proteomes" id="UP000031803">
    <property type="component" value="Segment"/>
</dbReference>
<accession>A0A0B5GYF0</accession>
<proteinExistence type="predicted"/>
<name>A0A0B5GYF0_9CAUD</name>
<dbReference type="RefSeq" id="YP_009198566.1">
    <property type="nucleotide sequence ID" value="NC_028799.1"/>
</dbReference>
<dbReference type="KEGG" id="vg:26625644"/>
<organism evidence="1 2">
    <name type="scientific">Vibrio phage phi 1</name>
    <dbReference type="NCBI Taxonomy" id="1589297"/>
    <lineage>
        <taxon>Viruses</taxon>
        <taxon>Duplodnaviria</taxon>
        <taxon>Heunggongvirae</taxon>
        <taxon>Uroviricota</taxon>
        <taxon>Caudoviricetes</taxon>
        <taxon>Schitoviridae</taxon>
        <taxon>Pacinivirus</taxon>
        <taxon>Pacinivirus phi1</taxon>
    </lineage>
</organism>
<dbReference type="GeneID" id="26625644"/>
<keyword evidence="2" id="KW-1185">Reference proteome</keyword>
<gene>
    <name evidence="1" type="ORF">SBVP1_0048</name>
</gene>
<evidence type="ECO:0000313" key="2">
    <source>
        <dbReference type="Proteomes" id="UP000031803"/>
    </source>
</evidence>
<sequence>MYFNVEYSKHANGFVPSCIDMNKLAKRFNQETKKLLSEANVKTKVFIRKRPAKDYFPIIT</sequence>